<gene>
    <name evidence="2" type="ORF">AGI3411_00798</name>
</gene>
<organism evidence="2 3">
    <name type="scientific">Achromobacter agilis</name>
    <dbReference type="NCBI Taxonomy" id="1353888"/>
    <lineage>
        <taxon>Bacteria</taxon>
        <taxon>Pseudomonadati</taxon>
        <taxon>Pseudomonadota</taxon>
        <taxon>Betaproteobacteria</taxon>
        <taxon>Burkholderiales</taxon>
        <taxon>Alcaligenaceae</taxon>
        <taxon>Achromobacter</taxon>
    </lineage>
</organism>
<dbReference type="RefSeq" id="WP_129526110.1">
    <property type="nucleotide sequence ID" value="NZ_UFQB01000002.1"/>
</dbReference>
<keyword evidence="3" id="KW-1185">Reference proteome</keyword>
<reference evidence="2 3" key="1">
    <citation type="submission" date="2018-07" db="EMBL/GenBank/DDBJ databases">
        <authorList>
            <person name="Peeters C."/>
        </authorList>
    </citation>
    <scope>NUCLEOTIDE SEQUENCE [LARGE SCALE GENOMIC DNA]</scope>
    <source>
        <strain evidence="2 3">LMG 3411</strain>
    </source>
</reference>
<dbReference type="Proteomes" id="UP000289184">
    <property type="component" value="Unassembled WGS sequence"/>
</dbReference>
<protein>
    <submittedName>
        <fullName evidence="2">Uncharacterized protein</fullName>
    </submittedName>
</protein>
<name>A0A446C4Z8_9BURK</name>
<sequence length="79" mass="8617">MHDDIRKQTPGDSQAKRHGNMRLQATPLPEAGAPMKASPQPQYTCSLPTGELVTWLQGGKYRLPDDTIAVAVAHRPPSK</sequence>
<dbReference type="AlphaFoldDB" id="A0A446C4Z8"/>
<dbReference type="EMBL" id="UFQB01000002">
    <property type="protein sequence ID" value="SSW62949.1"/>
    <property type="molecule type" value="Genomic_DNA"/>
</dbReference>
<proteinExistence type="predicted"/>
<dbReference type="OrthoDB" id="8665461at2"/>
<accession>A0A446C4Z8</accession>
<feature type="region of interest" description="Disordered" evidence="1">
    <location>
        <begin position="1"/>
        <end position="43"/>
    </location>
</feature>
<evidence type="ECO:0000256" key="1">
    <source>
        <dbReference type="SAM" id="MobiDB-lite"/>
    </source>
</evidence>
<evidence type="ECO:0000313" key="3">
    <source>
        <dbReference type="Proteomes" id="UP000289184"/>
    </source>
</evidence>
<evidence type="ECO:0000313" key="2">
    <source>
        <dbReference type="EMBL" id="SSW62949.1"/>
    </source>
</evidence>